<dbReference type="SUPFAM" id="SSF48452">
    <property type="entry name" value="TPR-like"/>
    <property type="match status" value="2"/>
</dbReference>
<dbReference type="InterPro" id="IPR051677">
    <property type="entry name" value="AfsR-DnrI-RedD_regulator"/>
</dbReference>
<protein>
    <submittedName>
        <fullName evidence="2">Transcriptional activator domain</fullName>
    </submittedName>
</protein>
<dbReference type="RefSeq" id="WP_036548054.1">
    <property type="nucleotide sequence ID" value="NZ_JMSZ01000032.1"/>
</dbReference>
<comment type="caution">
    <text evidence="2">The sequence shown here is derived from an EMBL/GenBank/DDBJ whole genome shotgun (WGS) entry which is preliminary data.</text>
</comment>
<dbReference type="EMBL" id="JMSZ01000032">
    <property type="protein sequence ID" value="KDE39220.1"/>
    <property type="molecule type" value="Genomic_DNA"/>
</dbReference>
<dbReference type="Proteomes" id="UP000027318">
    <property type="component" value="Unassembled WGS sequence"/>
</dbReference>
<dbReference type="Gene3D" id="3.30.70.1230">
    <property type="entry name" value="Nucleotide cyclase"/>
    <property type="match status" value="1"/>
</dbReference>
<accession>A0A063Y231</accession>
<name>A0A063Y231_9GAMM</name>
<dbReference type="SMART" id="SM01043">
    <property type="entry name" value="BTAD"/>
    <property type="match status" value="1"/>
</dbReference>
<dbReference type="STRING" id="267850.ADINL_2349"/>
<dbReference type="SUPFAM" id="SSF55073">
    <property type="entry name" value="Nucleotide cyclase"/>
    <property type="match status" value="1"/>
</dbReference>
<dbReference type="Gene3D" id="1.25.40.10">
    <property type="entry name" value="Tetratricopeptide repeat domain"/>
    <property type="match status" value="2"/>
</dbReference>
<dbReference type="Pfam" id="PF03704">
    <property type="entry name" value="BTAD"/>
    <property type="match status" value="1"/>
</dbReference>
<organism evidence="2 3">
    <name type="scientific">Nitrincola lacisaponensis</name>
    <dbReference type="NCBI Taxonomy" id="267850"/>
    <lineage>
        <taxon>Bacteria</taxon>
        <taxon>Pseudomonadati</taxon>
        <taxon>Pseudomonadota</taxon>
        <taxon>Gammaproteobacteria</taxon>
        <taxon>Oceanospirillales</taxon>
        <taxon>Oceanospirillaceae</taxon>
        <taxon>Nitrincola</taxon>
    </lineage>
</organism>
<dbReference type="InterPro" id="IPR029787">
    <property type="entry name" value="Nucleotide_cyclase"/>
</dbReference>
<dbReference type="Pfam" id="PF13191">
    <property type="entry name" value="AAA_16"/>
    <property type="match status" value="1"/>
</dbReference>
<dbReference type="OrthoDB" id="9806704at2"/>
<keyword evidence="3" id="KW-1185">Reference proteome</keyword>
<evidence type="ECO:0000313" key="3">
    <source>
        <dbReference type="Proteomes" id="UP000027318"/>
    </source>
</evidence>
<dbReference type="InterPro" id="IPR027417">
    <property type="entry name" value="P-loop_NTPase"/>
</dbReference>
<dbReference type="AlphaFoldDB" id="A0A063Y231"/>
<proteinExistence type="predicted"/>
<dbReference type="PANTHER" id="PTHR35807">
    <property type="entry name" value="TRANSCRIPTIONAL REGULATOR REDD-RELATED"/>
    <property type="match status" value="1"/>
</dbReference>
<dbReference type="InterPro" id="IPR005158">
    <property type="entry name" value="BTAD"/>
</dbReference>
<dbReference type="InterPro" id="IPR011990">
    <property type="entry name" value="TPR-like_helical_dom_sf"/>
</dbReference>
<evidence type="ECO:0000259" key="1">
    <source>
        <dbReference type="SMART" id="SM01043"/>
    </source>
</evidence>
<reference evidence="2 3" key="1">
    <citation type="journal article" date="2005" name="Int. J. Syst. Evol. Microbiol.">
        <title>Nitrincola lacisaponensis gen. nov., sp. nov., a novel alkaliphilic bacterium isolated from an alkaline, saline lake.</title>
        <authorList>
            <person name="Dimitriu P.A."/>
            <person name="Shukla S.K."/>
            <person name="Conradt J."/>
            <person name="Marquez M.C."/>
            <person name="Ventosa A."/>
            <person name="Maglia A."/>
            <person name="Peyton B.M."/>
            <person name="Pinkart H.C."/>
            <person name="Mormile M.R."/>
        </authorList>
    </citation>
    <scope>NUCLEOTIDE SEQUENCE [LARGE SCALE GENOMIC DNA]</scope>
    <source>
        <strain evidence="2 3">4CA</strain>
    </source>
</reference>
<sequence length="1120" mass="126581">MNTQVSRLCLLDTPMLKSTGGDIALQLRYRKALGLLGFLSAERNRNHSRVYIASLFWPDLDESSARVNLRQVLSILSKLFNDHPFHNALQVSRHFIALHDHPLLQLDIFDLQTLQQQEAPFHEDSLLTGEFMAGYSLPDCEEFESWLADKRAFFRSCQVRLLNTLLAQAQTDRQSGLVISYVQKLLQIDPDNESLLREAMRLCNDHGQSRLALRLFENFAQRMERELGVLPDNASLTLYNQLAQQLNEQIQRPVQPDQFPAVEKISPVVVVHLQWRCNLPDPEAAAQKLFDADHYSRKLLCDEIGAFHLNSAGRGAFFYFGWPQALEDNAWMAVRSTIRLMHYARTHPEIDLRAGIHSGLLLSSQNADLPDLLGDVTEETSLLCQSASDSQILLSEPCYTLLERKVQARKMTERRRRNDGSLSAAYLLEDEPTWIAEMPAAPLPEMRALYDDLTQLRNQALERLTPVLISLTGPAGSGKSVQATQWLKQQRLSGGRVFKLRCYPDRKQHPFFPLISCLRQLLGLQADEVIKPDTLRERLYRHGWDKLAAQPLLIDLVTRNTPPSEQSIRQAFGVIASLLQPMHTPCLLLWVEDGHWIDPATLKLIELLPSLTPCPVLLLMTARQLPEAARHLEWQHMTLPAISTESAIQLLNFFSRDRGIWRSPDEIQRLLTLTEHNPYLLKAMAHQVSEEQIPAQVQQHFCHSIDQLGEQRDEALKRALCWPDDDQPPLLQGPPVLQHVMASLNPPSRRRYVHKTLALALQNKRQNQARLAYHWRAAGELEKAADTYLVCAQQALAQKRYTEAAHCLGETLKLDTSVGYPLEQRITLLNDLAHARIMAFGYGDRYAFKAASEASQLAKQLMDKETYFRSIYLLFLGIGSMDGQHSRLQSANLLYDYAQTPAQLTLAHWALANSHFWQGRFSQSRAHAEQALALVNQANSDELNSYSHDNPAVLTLGFLCWAWCFDDQPDEALTIIKTLLALPAASLSDSSHCYQLFFAASTLARCGKPEQALSLAQQCHQIAISLQHHLWLCASELLLLSLNASTASPVQAEQIDWLIGGIKSTYADGLPMAALLGTEALIRSGLSAEAHRLVQQTLEQLTGREHEFLLQTLQKLLQDL</sequence>
<feature type="domain" description="Bacterial transcriptional activator" evidence="1">
    <location>
        <begin position="109"/>
        <end position="243"/>
    </location>
</feature>
<gene>
    <name evidence="2" type="ORF">ADINL_2349</name>
</gene>
<dbReference type="InterPro" id="IPR041664">
    <property type="entry name" value="AAA_16"/>
</dbReference>
<dbReference type="SUPFAM" id="SSF52540">
    <property type="entry name" value="P-loop containing nucleoside triphosphate hydrolases"/>
    <property type="match status" value="1"/>
</dbReference>
<evidence type="ECO:0000313" key="2">
    <source>
        <dbReference type="EMBL" id="KDE39220.1"/>
    </source>
</evidence>